<gene>
    <name evidence="2" type="ORF">CVT26_007933</name>
</gene>
<dbReference type="InParanoid" id="A0A409WW87"/>
<evidence type="ECO:0000256" key="1">
    <source>
        <dbReference type="SAM" id="MobiDB-lite"/>
    </source>
</evidence>
<name>A0A409WW87_9AGAR</name>
<dbReference type="AlphaFoldDB" id="A0A409WW87"/>
<keyword evidence="3" id="KW-1185">Reference proteome</keyword>
<feature type="compositionally biased region" description="Basic and acidic residues" evidence="1">
    <location>
        <begin position="23"/>
        <end position="40"/>
    </location>
</feature>
<dbReference type="EMBL" id="NHYE01004703">
    <property type="protein sequence ID" value="PPQ82790.1"/>
    <property type="molecule type" value="Genomic_DNA"/>
</dbReference>
<reference evidence="2 3" key="1">
    <citation type="journal article" date="2018" name="Evol. Lett.">
        <title>Horizontal gene cluster transfer increased hallucinogenic mushroom diversity.</title>
        <authorList>
            <person name="Reynolds H.T."/>
            <person name="Vijayakumar V."/>
            <person name="Gluck-Thaler E."/>
            <person name="Korotkin H.B."/>
            <person name="Matheny P.B."/>
            <person name="Slot J.C."/>
        </authorList>
    </citation>
    <scope>NUCLEOTIDE SEQUENCE [LARGE SCALE GENOMIC DNA]</scope>
    <source>
        <strain evidence="2 3">SRW20</strain>
    </source>
</reference>
<accession>A0A409WW87</accession>
<evidence type="ECO:0000313" key="3">
    <source>
        <dbReference type="Proteomes" id="UP000284706"/>
    </source>
</evidence>
<protein>
    <submittedName>
        <fullName evidence="2">Uncharacterized protein</fullName>
    </submittedName>
</protein>
<evidence type="ECO:0000313" key="2">
    <source>
        <dbReference type="EMBL" id="PPQ82790.1"/>
    </source>
</evidence>
<sequence>MADLTTDPTGQPPTKACKSSKPPCEHVNRPESRSSREDCRNYASVRDSQRPISASDFSKRLDESSELGSLKKNTDADSAQQHDDRSSFVADTIQATYLSDLT</sequence>
<feature type="region of interest" description="Disordered" evidence="1">
    <location>
        <begin position="1"/>
        <end position="87"/>
    </location>
</feature>
<feature type="compositionally biased region" description="Basic and acidic residues" evidence="1">
    <location>
        <begin position="72"/>
        <end position="86"/>
    </location>
</feature>
<proteinExistence type="predicted"/>
<dbReference type="Proteomes" id="UP000284706">
    <property type="component" value="Unassembled WGS sequence"/>
</dbReference>
<comment type="caution">
    <text evidence="2">The sequence shown here is derived from an EMBL/GenBank/DDBJ whole genome shotgun (WGS) entry which is preliminary data.</text>
</comment>
<organism evidence="2 3">
    <name type="scientific">Gymnopilus dilepis</name>
    <dbReference type="NCBI Taxonomy" id="231916"/>
    <lineage>
        <taxon>Eukaryota</taxon>
        <taxon>Fungi</taxon>
        <taxon>Dikarya</taxon>
        <taxon>Basidiomycota</taxon>
        <taxon>Agaricomycotina</taxon>
        <taxon>Agaricomycetes</taxon>
        <taxon>Agaricomycetidae</taxon>
        <taxon>Agaricales</taxon>
        <taxon>Agaricineae</taxon>
        <taxon>Hymenogastraceae</taxon>
        <taxon>Gymnopilus</taxon>
    </lineage>
</organism>